<proteinExistence type="predicted"/>
<accession>A0A7R9NYC6</accession>
<name>A0A7R9NYC6_9NEOP</name>
<dbReference type="Gene3D" id="3.15.10.30">
    <property type="entry name" value="Haemolymph juvenile hormone binding protein"/>
    <property type="match status" value="2"/>
</dbReference>
<dbReference type="Pfam" id="PF06585">
    <property type="entry name" value="JHBP"/>
    <property type="match status" value="1"/>
</dbReference>
<dbReference type="GO" id="GO:0005615">
    <property type="term" value="C:extracellular space"/>
    <property type="evidence" value="ECO:0007669"/>
    <property type="project" value="TreeGrafter"/>
</dbReference>
<dbReference type="PANTHER" id="PTHR11008:SF32">
    <property type="entry name" value="CIRCADIAN CLOCK-CONTROLLED PROTEIN DAYWAKE-RELATED"/>
    <property type="match status" value="1"/>
</dbReference>
<organism evidence="1">
    <name type="scientific">Timema tahoe</name>
    <dbReference type="NCBI Taxonomy" id="61484"/>
    <lineage>
        <taxon>Eukaryota</taxon>
        <taxon>Metazoa</taxon>
        <taxon>Ecdysozoa</taxon>
        <taxon>Arthropoda</taxon>
        <taxon>Hexapoda</taxon>
        <taxon>Insecta</taxon>
        <taxon>Pterygota</taxon>
        <taxon>Neoptera</taxon>
        <taxon>Polyneoptera</taxon>
        <taxon>Phasmatodea</taxon>
        <taxon>Timematodea</taxon>
        <taxon>Timematoidea</taxon>
        <taxon>Timematidae</taxon>
        <taxon>Timema</taxon>
    </lineage>
</organism>
<dbReference type="InterPro" id="IPR010562">
    <property type="entry name" value="Haemolymph_juvenile_hormone-bd"/>
</dbReference>
<protein>
    <submittedName>
        <fullName evidence="1">Uncharacterized protein</fullName>
    </submittedName>
</protein>
<evidence type="ECO:0000313" key="1">
    <source>
        <dbReference type="EMBL" id="CAD7460653.1"/>
    </source>
</evidence>
<dbReference type="PANTHER" id="PTHR11008">
    <property type="entry name" value="PROTEIN TAKEOUT-LIKE PROTEIN"/>
    <property type="match status" value="1"/>
</dbReference>
<dbReference type="SMART" id="SM00700">
    <property type="entry name" value="JHBP"/>
    <property type="match status" value="1"/>
</dbReference>
<dbReference type="InterPro" id="IPR038606">
    <property type="entry name" value="To_sf"/>
</dbReference>
<dbReference type="EMBL" id="OE003897">
    <property type="protein sequence ID" value="CAD7460653.1"/>
    <property type="molecule type" value="Genomic_DNA"/>
</dbReference>
<reference evidence="1" key="1">
    <citation type="submission" date="2020-11" db="EMBL/GenBank/DDBJ databases">
        <authorList>
            <person name="Tran Van P."/>
        </authorList>
    </citation>
    <scope>NUCLEOTIDE SEQUENCE</scope>
</reference>
<sequence>MSSGTVSGDKKYHVPPLEPFKIPELRVNPDGDNQAVGFSVLIKNCTVSGVKNVHIDDINFDFEEVKKNGLTYIALKNSHVDVNLGRANIHLENLFNGDKLLGDNMNKFLNENWREVVDDVAPPFTQALAEMMGNIFSGVFELVSVEEAFI</sequence>
<gene>
    <name evidence="1" type="ORF">TTEB3V08_LOCUS8576</name>
</gene>
<dbReference type="AlphaFoldDB" id="A0A7R9NYC6"/>